<evidence type="ECO:0000256" key="1">
    <source>
        <dbReference type="ARBA" id="ARBA00004071"/>
    </source>
</evidence>
<comment type="caution">
    <text evidence="8">The sequence shown here is derived from an EMBL/GenBank/DDBJ whole genome shotgun (WGS) entry which is preliminary data.</text>
</comment>
<evidence type="ECO:0000313" key="9">
    <source>
        <dbReference type="Proteomes" id="UP000294739"/>
    </source>
</evidence>
<comment type="function">
    <text evidence="1">Alpha-L-fucosidase is responsible for hydrolyzing the alpha-1,6-linked fucose joined to the reducing-end N-acetylglucosamine of the carbohydrate moieties of glycoproteins.</text>
</comment>
<evidence type="ECO:0000256" key="6">
    <source>
        <dbReference type="ARBA" id="ARBA00023295"/>
    </source>
</evidence>
<evidence type="ECO:0000259" key="7">
    <source>
        <dbReference type="Pfam" id="PF01120"/>
    </source>
</evidence>
<dbReference type="GO" id="GO:0006004">
    <property type="term" value="P:fucose metabolic process"/>
    <property type="evidence" value="ECO:0007669"/>
    <property type="project" value="InterPro"/>
</dbReference>
<dbReference type="Gene3D" id="3.20.20.80">
    <property type="entry name" value="Glycosidases"/>
    <property type="match status" value="1"/>
</dbReference>
<evidence type="ECO:0000256" key="5">
    <source>
        <dbReference type="ARBA" id="ARBA00022801"/>
    </source>
</evidence>
<dbReference type="GO" id="GO:0005764">
    <property type="term" value="C:lysosome"/>
    <property type="evidence" value="ECO:0007669"/>
    <property type="project" value="TreeGrafter"/>
</dbReference>
<keyword evidence="4" id="KW-0732">Signal</keyword>
<feature type="domain" description="Glycoside hydrolase family 29 N-terminal" evidence="7">
    <location>
        <begin position="17"/>
        <end position="323"/>
    </location>
</feature>
<keyword evidence="6" id="KW-0326">Glycosidase</keyword>
<sequence>MTGEMRPEQAQRPGARTHPSLPWFRLARFGMFVHWGLYALAAGRWRGTTVPGIGEWIMCHARIPATEYATLAARFDPKHFDPQAWVALAKRAGQRYVVLTAKHHDGFCLWHTKLTGYNTVDATPFGRDVVAEVADECRRQGMPFGVYYSQTQDWHHPDGDGNDWDYAEAGKDFDGYVEHYVKPQVRELLTGYGPLCVVWFDTPRRITRRQSQELVDLVHELQPGCLVNGRIGNGLGDYATATDNHLPDDVVDGDWETPVSINNTWGYRSDDHDWKSAAQLISTLAMAASRGGNVLLNVGPDGDGRIPEPSARRLDEVGRWLAEHPAGADGTDSATAVQRG</sequence>
<proteinExistence type="inferred from homology"/>
<dbReference type="RefSeq" id="WP_131893846.1">
    <property type="nucleotide sequence ID" value="NZ_SMKZ01000011.1"/>
</dbReference>
<dbReference type="InterPro" id="IPR000933">
    <property type="entry name" value="Glyco_hydro_29"/>
</dbReference>
<dbReference type="SUPFAM" id="SSF51445">
    <property type="entry name" value="(Trans)glycosidases"/>
    <property type="match status" value="1"/>
</dbReference>
<accession>A0A4R5DGV1</accession>
<dbReference type="InterPro" id="IPR016286">
    <property type="entry name" value="FUC_metazoa-typ"/>
</dbReference>
<dbReference type="PRINTS" id="PR00741">
    <property type="entry name" value="GLHYDRLASE29"/>
</dbReference>
<dbReference type="PANTHER" id="PTHR10030:SF37">
    <property type="entry name" value="ALPHA-L-FUCOSIDASE-RELATED"/>
    <property type="match status" value="1"/>
</dbReference>
<keyword evidence="5" id="KW-0378">Hydrolase</keyword>
<organism evidence="8 9">
    <name type="scientific">Jiangella asiatica</name>
    <dbReference type="NCBI Taxonomy" id="2530372"/>
    <lineage>
        <taxon>Bacteria</taxon>
        <taxon>Bacillati</taxon>
        <taxon>Actinomycetota</taxon>
        <taxon>Actinomycetes</taxon>
        <taxon>Jiangellales</taxon>
        <taxon>Jiangellaceae</taxon>
        <taxon>Jiangella</taxon>
    </lineage>
</organism>
<dbReference type="PANTHER" id="PTHR10030">
    <property type="entry name" value="ALPHA-L-FUCOSIDASE"/>
    <property type="match status" value="1"/>
</dbReference>
<evidence type="ECO:0000313" key="8">
    <source>
        <dbReference type="EMBL" id="TDE11150.1"/>
    </source>
</evidence>
<dbReference type="Proteomes" id="UP000294739">
    <property type="component" value="Unassembled WGS sequence"/>
</dbReference>
<dbReference type="SMART" id="SM00812">
    <property type="entry name" value="Alpha_L_fucos"/>
    <property type="match status" value="1"/>
</dbReference>
<dbReference type="InterPro" id="IPR017853">
    <property type="entry name" value="GH"/>
</dbReference>
<dbReference type="InterPro" id="IPR057739">
    <property type="entry name" value="Glyco_hydro_29_N"/>
</dbReference>
<dbReference type="GO" id="GO:0016139">
    <property type="term" value="P:glycoside catabolic process"/>
    <property type="evidence" value="ECO:0007669"/>
    <property type="project" value="TreeGrafter"/>
</dbReference>
<keyword evidence="9" id="KW-1185">Reference proteome</keyword>
<evidence type="ECO:0000256" key="2">
    <source>
        <dbReference type="ARBA" id="ARBA00007951"/>
    </source>
</evidence>
<reference evidence="8 9" key="1">
    <citation type="submission" date="2019-03" db="EMBL/GenBank/DDBJ databases">
        <title>Draft genome sequences of novel Actinobacteria.</title>
        <authorList>
            <person name="Sahin N."/>
            <person name="Ay H."/>
            <person name="Saygin H."/>
        </authorList>
    </citation>
    <scope>NUCLEOTIDE SEQUENCE [LARGE SCALE GENOMIC DNA]</scope>
    <source>
        <strain evidence="8 9">5K138</strain>
    </source>
</reference>
<name>A0A4R5DGV1_9ACTN</name>
<dbReference type="AlphaFoldDB" id="A0A4R5DGV1"/>
<evidence type="ECO:0000256" key="3">
    <source>
        <dbReference type="ARBA" id="ARBA00012662"/>
    </source>
</evidence>
<dbReference type="InParanoid" id="A0A4R5DGV1"/>
<dbReference type="EC" id="3.2.1.51" evidence="3"/>
<dbReference type="OrthoDB" id="5526311at2"/>
<dbReference type="Pfam" id="PF01120">
    <property type="entry name" value="Alpha_L_fucos"/>
    <property type="match status" value="1"/>
</dbReference>
<evidence type="ECO:0000256" key="4">
    <source>
        <dbReference type="ARBA" id="ARBA00022729"/>
    </source>
</evidence>
<comment type="similarity">
    <text evidence="2">Belongs to the glycosyl hydrolase 29 family.</text>
</comment>
<protein>
    <recommendedName>
        <fullName evidence="3">alpha-L-fucosidase</fullName>
        <ecNumber evidence="3">3.2.1.51</ecNumber>
    </recommendedName>
</protein>
<dbReference type="GO" id="GO:0004560">
    <property type="term" value="F:alpha-L-fucosidase activity"/>
    <property type="evidence" value="ECO:0007669"/>
    <property type="project" value="InterPro"/>
</dbReference>
<dbReference type="EMBL" id="SMKZ01000011">
    <property type="protein sequence ID" value="TDE11150.1"/>
    <property type="molecule type" value="Genomic_DNA"/>
</dbReference>
<gene>
    <name evidence="8" type="ORF">E1269_09760</name>
</gene>
<dbReference type="PIRSF" id="PIRSF001092">
    <property type="entry name" value="Alpha-L-fucosidase"/>
    <property type="match status" value="1"/>
</dbReference>